<evidence type="ECO:0000256" key="1">
    <source>
        <dbReference type="SAM" id="MobiDB-lite"/>
    </source>
</evidence>
<protein>
    <submittedName>
        <fullName evidence="2">Uncharacterized protein</fullName>
    </submittedName>
</protein>
<dbReference type="PANTHER" id="PTHR34570:SF12">
    <property type="entry name" value="EXPRESSED PROTEIN"/>
    <property type="match status" value="1"/>
</dbReference>
<dbReference type="Proteomes" id="UP001632038">
    <property type="component" value="Unassembled WGS sequence"/>
</dbReference>
<sequence>MVKKNIHDDHSNATHVTLSSIALLQERFRQLEKMKELRQEKEHLKMLSRLSGKNTITPHEPLQEHGPHCQLSLSLRPDSQRIKYEDQGPSRNSAKSCFTDDEEPIALESHIDTSLRL</sequence>
<feature type="region of interest" description="Disordered" evidence="1">
    <location>
        <begin position="80"/>
        <end position="117"/>
    </location>
</feature>
<gene>
    <name evidence="2" type="ORF">CASFOL_040604</name>
</gene>
<accession>A0ABD3BCK6</accession>
<dbReference type="EMBL" id="JAVIJP010000100">
    <property type="protein sequence ID" value="KAL3614943.1"/>
    <property type="molecule type" value="Genomic_DNA"/>
</dbReference>
<dbReference type="PANTHER" id="PTHR34570">
    <property type="entry name" value="OS03G0593100 PROTEIN"/>
    <property type="match status" value="1"/>
</dbReference>
<name>A0ABD3BCK6_9LAMI</name>
<evidence type="ECO:0000313" key="3">
    <source>
        <dbReference type="Proteomes" id="UP001632038"/>
    </source>
</evidence>
<evidence type="ECO:0000313" key="2">
    <source>
        <dbReference type="EMBL" id="KAL3614943.1"/>
    </source>
</evidence>
<dbReference type="AlphaFoldDB" id="A0ABD3BCK6"/>
<reference evidence="3" key="1">
    <citation type="journal article" date="2024" name="IScience">
        <title>Strigolactones Initiate the Formation of Haustorium-like Structures in Castilleja.</title>
        <authorList>
            <person name="Buerger M."/>
            <person name="Peterson D."/>
            <person name="Chory J."/>
        </authorList>
    </citation>
    <scope>NUCLEOTIDE SEQUENCE [LARGE SCALE GENOMIC DNA]</scope>
</reference>
<proteinExistence type="predicted"/>
<organism evidence="2 3">
    <name type="scientific">Castilleja foliolosa</name>
    <dbReference type="NCBI Taxonomy" id="1961234"/>
    <lineage>
        <taxon>Eukaryota</taxon>
        <taxon>Viridiplantae</taxon>
        <taxon>Streptophyta</taxon>
        <taxon>Embryophyta</taxon>
        <taxon>Tracheophyta</taxon>
        <taxon>Spermatophyta</taxon>
        <taxon>Magnoliopsida</taxon>
        <taxon>eudicotyledons</taxon>
        <taxon>Gunneridae</taxon>
        <taxon>Pentapetalae</taxon>
        <taxon>asterids</taxon>
        <taxon>lamiids</taxon>
        <taxon>Lamiales</taxon>
        <taxon>Orobanchaceae</taxon>
        <taxon>Pedicularideae</taxon>
        <taxon>Castillejinae</taxon>
        <taxon>Castilleja</taxon>
    </lineage>
</organism>
<comment type="caution">
    <text evidence="2">The sequence shown here is derived from an EMBL/GenBank/DDBJ whole genome shotgun (WGS) entry which is preliminary data.</text>
</comment>
<keyword evidence="3" id="KW-1185">Reference proteome</keyword>